<dbReference type="RefSeq" id="WP_010957742.1">
    <property type="nucleotide sequence ID" value="NC_009727.1"/>
</dbReference>
<dbReference type="HOGENOM" id="CLU_670278_0_0_6"/>
<name>A9KCB0_COXBN</name>
<keyword evidence="2" id="KW-0328">Glycosyltransferase</keyword>
<dbReference type="InterPro" id="IPR001173">
    <property type="entry name" value="Glyco_trans_2-like"/>
</dbReference>
<dbReference type="Gene3D" id="3.90.550.10">
    <property type="entry name" value="Spore Coat Polysaccharide Biosynthesis Protein SpsA, Chain A"/>
    <property type="match status" value="1"/>
</dbReference>
<dbReference type="AlphaFoldDB" id="A9KCB0"/>
<reference evidence="2 3" key="1">
    <citation type="journal article" date="2009" name="Infect. Immun.">
        <title>Comparative genomics reveal extensive transposon-mediated genomic plasticity and diversity among potential effector proteins within the genus Coxiella.</title>
        <authorList>
            <person name="Beare P.A."/>
            <person name="Unsworth N."/>
            <person name="Andoh M."/>
            <person name="Voth D.E."/>
            <person name="Omsland A."/>
            <person name="Gilk S.D."/>
            <person name="Williams K.P."/>
            <person name="Sobral B.W."/>
            <person name="Kupko J.J.III."/>
            <person name="Porcella S.F."/>
            <person name="Samuel J.E."/>
            <person name="Heinzen R.A."/>
        </authorList>
    </citation>
    <scope>NUCLEOTIDE SEQUENCE [LARGE SCALE GENOMIC DNA]</scope>
    <source>
        <strain evidence="2 3">Dugway 5J108-111</strain>
    </source>
</reference>
<accession>A9KCB0</accession>
<evidence type="ECO:0000313" key="2">
    <source>
        <dbReference type="EMBL" id="ABS76520.1"/>
    </source>
</evidence>
<organism evidence="2 3">
    <name type="scientific">Coxiella burnetii (strain Dugway 5J108-111)</name>
    <dbReference type="NCBI Taxonomy" id="434922"/>
    <lineage>
        <taxon>Bacteria</taxon>
        <taxon>Pseudomonadati</taxon>
        <taxon>Pseudomonadota</taxon>
        <taxon>Gammaproteobacteria</taxon>
        <taxon>Legionellales</taxon>
        <taxon>Coxiellaceae</taxon>
        <taxon>Coxiella</taxon>
    </lineage>
</organism>
<dbReference type="PANTHER" id="PTHR22916:SF3">
    <property type="entry name" value="UDP-GLCNAC:BETAGAL BETA-1,3-N-ACETYLGLUCOSAMINYLTRANSFERASE-LIKE PROTEIN 1"/>
    <property type="match status" value="1"/>
</dbReference>
<sequence length="370" mass="42937">MENAEPLVSILICTYNRSAWLKRAINSVLAQDFIHFELIIIDDCSSDDTSAVVNAYKDERIRYIRNEVNVGSIQGDRAHIRRFIYELMRGQYFIYLCDDDYWPRSTLLRRQVEAFKTHDNVAMIISGQLHHTTNSENDPLPDLEKIPQVDYKDLYKPPFPKSNCFIKHLFPKFFMTSEEFLTDFSENPAARNLIVGATLYSKRHFTLAEIMSTSAGPKWQAGYELLMGPACYGNVIYLDEPDVVVNVQPTNASFKGTQLEHYKDSILSIKTAFQAPLASEMSEDKKRFLKLIKRETIRNLTRTFLQNTFSIKLHGKLTLCTERNMSKPVRVIHALREYFLCKIIPKSKDIKYMCQAALPRQILRMYLNMD</sequence>
<dbReference type="KEGG" id="cbd:CBUD_0708"/>
<dbReference type="EC" id="2.4.1.-" evidence="2"/>
<dbReference type="Proteomes" id="UP000008555">
    <property type="component" value="Chromosome"/>
</dbReference>
<dbReference type="InterPro" id="IPR029044">
    <property type="entry name" value="Nucleotide-diphossugar_trans"/>
</dbReference>
<evidence type="ECO:0000259" key="1">
    <source>
        <dbReference type="Pfam" id="PF00535"/>
    </source>
</evidence>
<protein>
    <submittedName>
        <fullName evidence="2">Glycosyltransferase</fullName>
        <ecNumber evidence="2">2.4.1.-</ecNumber>
    </submittedName>
</protein>
<dbReference type="EMBL" id="CP000733">
    <property type="protein sequence ID" value="ABS76520.1"/>
    <property type="molecule type" value="Genomic_DNA"/>
</dbReference>
<dbReference type="CDD" id="cd00761">
    <property type="entry name" value="Glyco_tranf_GTA_type"/>
    <property type="match status" value="1"/>
</dbReference>
<feature type="domain" description="Glycosyltransferase 2-like" evidence="1">
    <location>
        <begin position="9"/>
        <end position="126"/>
    </location>
</feature>
<keyword evidence="2" id="KW-0808">Transferase</keyword>
<dbReference type="SUPFAM" id="SSF53448">
    <property type="entry name" value="Nucleotide-diphospho-sugar transferases"/>
    <property type="match status" value="1"/>
</dbReference>
<gene>
    <name evidence="2" type="ordered locus">CBUD_0708</name>
</gene>
<dbReference type="CAZy" id="GT2">
    <property type="family name" value="Glycosyltransferase Family 2"/>
</dbReference>
<evidence type="ECO:0000313" key="3">
    <source>
        <dbReference type="Proteomes" id="UP000008555"/>
    </source>
</evidence>
<dbReference type="PANTHER" id="PTHR22916">
    <property type="entry name" value="GLYCOSYLTRANSFERASE"/>
    <property type="match status" value="1"/>
</dbReference>
<dbReference type="GO" id="GO:0016758">
    <property type="term" value="F:hexosyltransferase activity"/>
    <property type="evidence" value="ECO:0007669"/>
    <property type="project" value="UniProtKB-ARBA"/>
</dbReference>
<dbReference type="Pfam" id="PF00535">
    <property type="entry name" value="Glycos_transf_2"/>
    <property type="match status" value="1"/>
</dbReference>
<proteinExistence type="predicted"/>